<evidence type="ECO:0000313" key="2">
    <source>
        <dbReference type="EMBL" id="MCJ8498995.1"/>
    </source>
</evidence>
<dbReference type="InterPro" id="IPR005325">
    <property type="entry name" value="DUF308_memb"/>
</dbReference>
<gene>
    <name evidence="2" type="ORF">MRX98_00300</name>
</gene>
<sequence length="188" mass="20349">MSSETLVRFTEIERSNIGAMAKWFKTIGVVMVIIGLLAVILPHIATITVQILIGMVLLIAGVLNLTHANTIRKWRSVTWEILLSVLFLISGFAFIAYPIRGAFALTGILGIIFIFLGILKIQSALAWRDRPGWGWILFSGLMSILLGVIILIGLPGTALWAIGLILGIDLIFSGVALLAVGSRLTSLI</sequence>
<name>A0AA41R1G0_9BACT</name>
<feature type="transmembrane region" description="Helical" evidence="1">
    <location>
        <begin position="103"/>
        <end position="121"/>
    </location>
</feature>
<dbReference type="GO" id="GO:0005886">
    <property type="term" value="C:plasma membrane"/>
    <property type="evidence" value="ECO:0007669"/>
    <property type="project" value="TreeGrafter"/>
</dbReference>
<dbReference type="EMBL" id="JALJRB010000001">
    <property type="protein sequence ID" value="MCJ8498995.1"/>
    <property type="molecule type" value="Genomic_DNA"/>
</dbReference>
<feature type="transmembrane region" description="Helical" evidence="1">
    <location>
        <begin position="47"/>
        <end position="65"/>
    </location>
</feature>
<reference evidence="2" key="1">
    <citation type="submission" date="2022-04" db="EMBL/GenBank/DDBJ databases">
        <title>Desulfatitalea alkaliphila sp. nov., a novel anaerobic sulfate-reducing bacterium isolated from terrestrial mud volcano, Taman Peninsula, Russia.</title>
        <authorList>
            <person name="Khomyakova M.A."/>
            <person name="Merkel A.Y."/>
            <person name="Slobodkin A.I."/>
        </authorList>
    </citation>
    <scope>NUCLEOTIDE SEQUENCE</scope>
    <source>
        <strain evidence="2">M08but</strain>
    </source>
</reference>
<comment type="caution">
    <text evidence="2">The sequence shown here is derived from an EMBL/GenBank/DDBJ whole genome shotgun (WGS) entry which is preliminary data.</text>
</comment>
<keyword evidence="1" id="KW-0472">Membrane</keyword>
<dbReference type="PANTHER" id="PTHR34989:SF1">
    <property type="entry name" value="PROTEIN HDED"/>
    <property type="match status" value="1"/>
</dbReference>
<protein>
    <submittedName>
        <fullName evidence="2">HdeD family acid-resistance protein</fullName>
    </submittedName>
</protein>
<evidence type="ECO:0000256" key="1">
    <source>
        <dbReference type="SAM" id="Phobius"/>
    </source>
</evidence>
<proteinExistence type="predicted"/>
<keyword evidence="1" id="KW-1133">Transmembrane helix</keyword>
<dbReference type="PANTHER" id="PTHR34989">
    <property type="entry name" value="PROTEIN HDED"/>
    <property type="match status" value="1"/>
</dbReference>
<dbReference type="Proteomes" id="UP001165427">
    <property type="component" value="Unassembled WGS sequence"/>
</dbReference>
<feature type="transmembrane region" description="Helical" evidence="1">
    <location>
        <begin position="23"/>
        <end position="41"/>
    </location>
</feature>
<dbReference type="RefSeq" id="WP_246902018.1">
    <property type="nucleotide sequence ID" value="NZ_JALJRB010000001.1"/>
</dbReference>
<keyword evidence="3" id="KW-1185">Reference proteome</keyword>
<organism evidence="2 3">
    <name type="scientific">Desulfatitalea alkaliphila</name>
    <dbReference type="NCBI Taxonomy" id="2929485"/>
    <lineage>
        <taxon>Bacteria</taxon>
        <taxon>Pseudomonadati</taxon>
        <taxon>Thermodesulfobacteriota</taxon>
        <taxon>Desulfobacteria</taxon>
        <taxon>Desulfobacterales</taxon>
        <taxon>Desulfosarcinaceae</taxon>
        <taxon>Desulfatitalea</taxon>
    </lineage>
</organism>
<feature type="transmembrane region" description="Helical" evidence="1">
    <location>
        <begin position="158"/>
        <end position="180"/>
    </location>
</feature>
<accession>A0AA41R1G0</accession>
<dbReference type="AlphaFoldDB" id="A0AA41R1G0"/>
<evidence type="ECO:0000313" key="3">
    <source>
        <dbReference type="Proteomes" id="UP001165427"/>
    </source>
</evidence>
<dbReference type="InterPro" id="IPR052712">
    <property type="entry name" value="Acid_resist_chaperone_HdeD"/>
</dbReference>
<feature type="transmembrane region" description="Helical" evidence="1">
    <location>
        <begin position="133"/>
        <end position="152"/>
    </location>
</feature>
<dbReference type="Pfam" id="PF03729">
    <property type="entry name" value="DUF308"/>
    <property type="match status" value="1"/>
</dbReference>
<feature type="transmembrane region" description="Helical" evidence="1">
    <location>
        <begin position="77"/>
        <end position="97"/>
    </location>
</feature>
<keyword evidence="1" id="KW-0812">Transmembrane</keyword>